<evidence type="ECO:0000313" key="8">
    <source>
        <dbReference type="EMBL" id="ACU58472.1"/>
    </source>
</evidence>
<feature type="domain" description="SusD-like N-terminal" evidence="7">
    <location>
        <begin position="23"/>
        <end position="226"/>
    </location>
</feature>
<dbReference type="EMBL" id="CP001699">
    <property type="protein sequence ID" value="ACU58472.1"/>
    <property type="molecule type" value="Genomic_DNA"/>
</dbReference>
<sequence>MKWWKIGIFFMTTLLFMACKKGFLDVPDKTVLLKEAYVKDLTTLDDYLNGVYVGMAAEFYEGQYAVYPDLVSDNVKTTVGGFLSAHYMWQQNVQTANLDVLWQTGYRLVRECSFVIEKSNEFREEDGLKANRIKGQALALRALLHSYLVNLFAQSYNYTIDGRHPGIPYITTSDREIAVSRQTVNEVYNYLVSDLQEAMQLLPKAIASNKRMNYYAAEALLSRVYLFRQMYSASKDMALDVIEHVPLMLQNYPEKSYTDQETDALFQLVPSNFGKSGYSTSFLGLYFGYNIYYPTDDIAELLRSNYSDKRSKWISLDTVSKKWIVTKFPEGVTGDAYGPIGDYYLTLFKSSEMYLNAAESYFNLNKEDSAGFYINRIRKRAGIDETSVTGSNLRDSIYQERRKELAFDGMRMFDLLRWKKGVYRKDALSANVRELSYPNEKAIAPIPKPDVDLSHLKQNEGY</sequence>
<comment type="subcellular location">
    <subcellularLocation>
        <location evidence="1">Cell outer membrane</location>
    </subcellularLocation>
</comment>
<dbReference type="AlphaFoldDB" id="A0A979G0I0"/>
<dbReference type="KEGG" id="cpi:Cpin_0974"/>
<keyword evidence="3" id="KW-0732">Signal</keyword>
<evidence type="ECO:0000259" key="7">
    <source>
        <dbReference type="Pfam" id="PF14322"/>
    </source>
</evidence>
<gene>
    <name evidence="8" type="ordered locus">Cpin_0974</name>
</gene>
<evidence type="ECO:0000256" key="5">
    <source>
        <dbReference type="ARBA" id="ARBA00023237"/>
    </source>
</evidence>
<reference evidence="8 9" key="2">
    <citation type="journal article" date="2010" name="Stand. Genomic Sci.">
        <title>Complete genome sequence of Chitinophaga pinensis type strain (UQM 2034).</title>
        <authorList>
            <person name="Glavina Del Rio T."/>
            <person name="Abt B."/>
            <person name="Spring S."/>
            <person name="Lapidus A."/>
            <person name="Nolan M."/>
            <person name="Tice H."/>
            <person name="Copeland A."/>
            <person name="Cheng J.F."/>
            <person name="Chen F."/>
            <person name="Bruce D."/>
            <person name="Goodwin L."/>
            <person name="Pitluck S."/>
            <person name="Ivanova N."/>
            <person name="Mavromatis K."/>
            <person name="Mikhailova N."/>
            <person name="Pati A."/>
            <person name="Chen A."/>
            <person name="Palaniappan K."/>
            <person name="Land M."/>
            <person name="Hauser L."/>
            <person name="Chang Y.J."/>
            <person name="Jeffries C.D."/>
            <person name="Chain P."/>
            <person name="Saunders E."/>
            <person name="Detter J.C."/>
            <person name="Brettin T."/>
            <person name="Rohde M."/>
            <person name="Goker M."/>
            <person name="Bristow J."/>
            <person name="Eisen J.A."/>
            <person name="Markowitz V."/>
            <person name="Hugenholtz P."/>
            <person name="Kyrpides N.C."/>
            <person name="Klenk H.P."/>
            <person name="Lucas S."/>
        </authorList>
    </citation>
    <scope>NUCLEOTIDE SEQUENCE [LARGE SCALE GENOMIC DNA]</scope>
    <source>
        <strain evidence="9">ATCC 43595 / DSM 2588 / LMG 13176 / NBRC 15968 / NCIMB 11800 / UQM 2034</strain>
    </source>
</reference>
<dbReference type="Gene3D" id="2.20.20.130">
    <property type="match status" value="1"/>
</dbReference>
<accession>A0A979G0I0</accession>
<dbReference type="InterPro" id="IPR033985">
    <property type="entry name" value="SusD-like_N"/>
</dbReference>
<keyword evidence="5" id="KW-0998">Cell outer membrane</keyword>
<evidence type="ECO:0000256" key="2">
    <source>
        <dbReference type="ARBA" id="ARBA00006275"/>
    </source>
</evidence>
<dbReference type="Gene3D" id="1.25.40.900">
    <property type="match status" value="1"/>
</dbReference>
<evidence type="ECO:0000259" key="6">
    <source>
        <dbReference type="Pfam" id="PF07980"/>
    </source>
</evidence>
<dbReference type="PROSITE" id="PS51257">
    <property type="entry name" value="PROKAR_LIPOPROTEIN"/>
    <property type="match status" value="1"/>
</dbReference>
<protein>
    <submittedName>
        <fullName evidence="8">RagB/SusD domain protein</fullName>
    </submittedName>
</protein>
<name>A0A979G0I0_CHIPD</name>
<keyword evidence="4" id="KW-0472">Membrane</keyword>
<dbReference type="OrthoDB" id="1080118at2"/>
<dbReference type="InterPro" id="IPR012944">
    <property type="entry name" value="SusD_RagB_dom"/>
</dbReference>
<reference evidence="9" key="1">
    <citation type="submission" date="2009-08" db="EMBL/GenBank/DDBJ databases">
        <title>The complete genome of Chitinophaga pinensis DSM 2588.</title>
        <authorList>
            <consortium name="US DOE Joint Genome Institute (JGI-PGF)"/>
            <person name="Lucas S."/>
            <person name="Copeland A."/>
            <person name="Lapidus A."/>
            <person name="Glavina del Rio T."/>
            <person name="Dalin E."/>
            <person name="Tice H."/>
            <person name="Bruce D."/>
            <person name="Goodwin L."/>
            <person name="Pitluck S."/>
            <person name="Kyrpides N."/>
            <person name="Mavromatis K."/>
            <person name="Ivanova N."/>
            <person name="Mikhailova N."/>
            <person name="Sims D."/>
            <person name="Meinche L."/>
            <person name="Brettin T."/>
            <person name="Detter J.C."/>
            <person name="Han C."/>
            <person name="Larimer F."/>
            <person name="Land M."/>
            <person name="Hauser L."/>
            <person name="Markowitz V."/>
            <person name="Cheng J.-F."/>
            <person name="Hugenholtz P."/>
            <person name="Woyke T."/>
            <person name="Wu D."/>
            <person name="Spring S."/>
            <person name="Klenk H.-P."/>
            <person name="Eisen J.A."/>
        </authorList>
    </citation>
    <scope>NUCLEOTIDE SEQUENCE [LARGE SCALE GENOMIC DNA]</scope>
    <source>
        <strain evidence="9">ATCC 43595 / DSM 2588 / LMG 13176 / NBRC 15968 / NCIMB 11800 / UQM 2034</strain>
    </source>
</reference>
<evidence type="ECO:0000256" key="1">
    <source>
        <dbReference type="ARBA" id="ARBA00004442"/>
    </source>
</evidence>
<dbReference type="GO" id="GO:0009279">
    <property type="term" value="C:cell outer membrane"/>
    <property type="evidence" value="ECO:0007669"/>
    <property type="project" value="UniProtKB-SubCell"/>
</dbReference>
<organism evidence="8 9">
    <name type="scientific">Chitinophaga pinensis (strain ATCC 43595 / DSM 2588 / LMG 13176 / NBRC 15968 / NCIMB 11800 / UQM 2034)</name>
    <dbReference type="NCBI Taxonomy" id="485918"/>
    <lineage>
        <taxon>Bacteria</taxon>
        <taxon>Pseudomonadati</taxon>
        <taxon>Bacteroidota</taxon>
        <taxon>Chitinophagia</taxon>
        <taxon>Chitinophagales</taxon>
        <taxon>Chitinophagaceae</taxon>
        <taxon>Chitinophaga</taxon>
    </lineage>
</organism>
<dbReference type="Pfam" id="PF07980">
    <property type="entry name" value="SusD_RagB"/>
    <property type="match status" value="1"/>
</dbReference>
<comment type="similarity">
    <text evidence="2">Belongs to the SusD family.</text>
</comment>
<proteinExistence type="inferred from homology"/>
<dbReference type="SUPFAM" id="SSF48452">
    <property type="entry name" value="TPR-like"/>
    <property type="match status" value="1"/>
</dbReference>
<dbReference type="Gene3D" id="1.25.40.390">
    <property type="match status" value="1"/>
</dbReference>
<evidence type="ECO:0000313" key="9">
    <source>
        <dbReference type="Proteomes" id="UP000002215"/>
    </source>
</evidence>
<dbReference type="Proteomes" id="UP000002215">
    <property type="component" value="Chromosome"/>
</dbReference>
<evidence type="ECO:0000256" key="4">
    <source>
        <dbReference type="ARBA" id="ARBA00023136"/>
    </source>
</evidence>
<dbReference type="RefSeq" id="WP_012788648.1">
    <property type="nucleotide sequence ID" value="NC_013132.1"/>
</dbReference>
<feature type="domain" description="RagB/SusD" evidence="6">
    <location>
        <begin position="323"/>
        <end position="424"/>
    </location>
</feature>
<dbReference type="InterPro" id="IPR011990">
    <property type="entry name" value="TPR-like_helical_dom_sf"/>
</dbReference>
<dbReference type="Pfam" id="PF14322">
    <property type="entry name" value="SusD-like_3"/>
    <property type="match status" value="1"/>
</dbReference>
<evidence type="ECO:0000256" key="3">
    <source>
        <dbReference type="ARBA" id="ARBA00022729"/>
    </source>
</evidence>